<proteinExistence type="predicted"/>
<dbReference type="Proteomes" id="UP000004018">
    <property type="component" value="Unassembled WGS sequence"/>
</dbReference>
<protein>
    <recommendedName>
        <fullName evidence="3">40S ribosomal protein S30</fullName>
    </recommendedName>
</protein>
<reference evidence="1 2" key="1">
    <citation type="submission" date="2011-04" db="EMBL/GenBank/DDBJ databases">
        <authorList>
            <person name="Harkins D.M."/>
            <person name="Madupu R."/>
            <person name="Durkin A.S."/>
            <person name="Torralba M."/>
            <person name="Methe B."/>
            <person name="Sutton G.G."/>
            <person name="Nelson K.E."/>
        </authorList>
    </citation>
    <scope>NUCLEOTIDE SEQUENCE [LARGE SCALE GENOMIC DNA]</scope>
    <source>
        <strain evidence="1 2">UPII 199-6</strain>
    </source>
</reference>
<gene>
    <name evidence="1" type="ORF">HMPREF1039_0007</name>
</gene>
<evidence type="ECO:0008006" key="3">
    <source>
        <dbReference type="Google" id="ProtNLM"/>
    </source>
</evidence>
<accession>A0ABN0D152</accession>
<organism evidence="1 2">
    <name type="scientific">Megasphaera lornae</name>
    <dbReference type="NCBI Taxonomy" id="1000568"/>
    <lineage>
        <taxon>Bacteria</taxon>
        <taxon>Bacillati</taxon>
        <taxon>Bacillota</taxon>
        <taxon>Negativicutes</taxon>
        <taxon>Veillonellales</taxon>
        <taxon>Veillonellaceae</taxon>
        <taxon>Megasphaera</taxon>
    </lineage>
</organism>
<sequence>MYQGKLHGKVTARGVLHGKLKPVSCLRGRIYAGTGENGVATATEKEIQHIFEGEE</sequence>
<comment type="caution">
    <text evidence="1">The sequence shown here is derived from an EMBL/GenBank/DDBJ whole genome shotgun (WGS) entry which is preliminary data.</text>
</comment>
<evidence type="ECO:0000313" key="1">
    <source>
        <dbReference type="EMBL" id="EGL41873.1"/>
    </source>
</evidence>
<keyword evidence="2" id="KW-1185">Reference proteome</keyword>
<dbReference type="RefSeq" id="WP_007390663.1">
    <property type="nucleotide sequence ID" value="NZ_AFIJ01000008.1"/>
</dbReference>
<name>A0ABN0D152_9FIRM</name>
<dbReference type="EMBL" id="AFIJ01000008">
    <property type="protein sequence ID" value="EGL41873.1"/>
    <property type="molecule type" value="Genomic_DNA"/>
</dbReference>
<evidence type="ECO:0000313" key="2">
    <source>
        <dbReference type="Proteomes" id="UP000004018"/>
    </source>
</evidence>